<evidence type="ECO:0000313" key="5">
    <source>
        <dbReference type="Proteomes" id="UP000198145"/>
    </source>
</evidence>
<accession>A0A246F3V3</accession>
<comment type="caution">
    <text evidence="4">The sequence shown here is derived from an EMBL/GenBank/DDBJ whole genome shotgun (WGS) entry which is preliminary data.</text>
</comment>
<dbReference type="PANTHER" id="PTHR44591">
    <property type="entry name" value="STRESS RESPONSE REGULATOR PROTEIN 1"/>
    <property type="match status" value="1"/>
</dbReference>
<dbReference type="PROSITE" id="PS50110">
    <property type="entry name" value="RESPONSE_REGULATORY"/>
    <property type="match status" value="1"/>
</dbReference>
<dbReference type="EMBL" id="NJBA01000011">
    <property type="protein sequence ID" value="OWP47884.1"/>
    <property type="molecule type" value="Genomic_DNA"/>
</dbReference>
<reference evidence="4 5" key="1">
    <citation type="submission" date="2017-06" db="EMBL/GenBank/DDBJ databases">
        <title>Draft genome of Pseudomonas nitroreducens DF05.</title>
        <authorList>
            <person name="Iyer R."/>
        </authorList>
    </citation>
    <scope>NUCLEOTIDE SEQUENCE [LARGE SCALE GENOMIC DNA]</scope>
    <source>
        <strain evidence="4 5">DF05</strain>
    </source>
</reference>
<dbReference type="PANTHER" id="PTHR44591:SF3">
    <property type="entry name" value="RESPONSE REGULATORY DOMAIN-CONTAINING PROTEIN"/>
    <property type="match status" value="1"/>
</dbReference>
<dbReference type="Pfam" id="PF00072">
    <property type="entry name" value="Response_reg"/>
    <property type="match status" value="1"/>
</dbReference>
<evidence type="ECO:0000259" key="3">
    <source>
        <dbReference type="PROSITE" id="PS50110"/>
    </source>
</evidence>
<proteinExistence type="predicted"/>
<dbReference type="AlphaFoldDB" id="A0A246F3V3"/>
<feature type="domain" description="Response regulatory" evidence="3">
    <location>
        <begin position="27"/>
        <end position="144"/>
    </location>
</feature>
<gene>
    <name evidence="4" type="ORF">CEG18_25520</name>
</gene>
<evidence type="ECO:0000256" key="1">
    <source>
        <dbReference type="ARBA" id="ARBA00022553"/>
    </source>
</evidence>
<dbReference type="RefSeq" id="WP_088421276.1">
    <property type="nucleotide sequence ID" value="NZ_NJBA01000011.1"/>
</dbReference>
<dbReference type="SMART" id="SM00448">
    <property type="entry name" value="REC"/>
    <property type="match status" value="1"/>
</dbReference>
<feature type="modified residue" description="4-aspartylphosphate" evidence="2">
    <location>
        <position position="78"/>
    </location>
</feature>
<evidence type="ECO:0000256" key="2">
    <source>
        <dbReference type="PROSITE-ProRule" id="PRU00169"/>
    </source>
</evidence>
<dbReference type="InterPro" id="IPR050595">
    <property type="entry name" value="Bact_response_regulator"/>
</dbReference>
<keyword evidence="1 2" id="KW-0597">Phosphoprotein</keyword>
<dbReference type="SUPFAM" id="SSF52172">
    <property type="entry name" value="CheY-like"/>
    <property type="match status" value="1"/>
</dbReference>
<sequence length="144" mass="16009">MISPVVLDDEELAALREVTAPAPRKPVVLVVDDDREVLTEMRELIEGANFRCLTAGSAAGALRRIRRDESAIDLLVTDLRMEHEGAGLELIRELNEVGTFLPIIVLSGQANARDVIEAMRLNVLDFMVKPVDPGYFLDLLRRCL</sequence>
<dbReference type="Proteomes" id="UP000198145">
    <property type="component" value="Unassembled WGS sequence"/>
</dbReference>
<evidence type="ECO:0000313" key="4">
    <source>
        <dbReference type="EMBL" id="OWP47884.1"/>
    </source>
</evidence>
<protein>
    <submittedName>
        <fullName evidence="4">Response regulator</fullName>
    </submittedName>
</protein>
<name>A0A246F3V3_PSENT</name>
<dbReference type="GO" id="GO:0000160">
    <property type="term" value="P:phosphorelay signal transduction system"/>
    <property type="evidence" value="ECO:0007669"/>
    <property type="project" value="InterPro"/>
</dbReference>
<dbReference type="InterPro" id="IPR011006">
    <property type="entry name" value="CheY-like_superfamily"/>
</dbReference>
<dbReference type="Gene3D" id="3.40.50.2300">
    <property type="match status" value="1"/>
</dbReference>
<organism evidence="4 5">
    <name type="scientific">Pseudomonas nitroreducens</name>
    <dbReference type="NCBI Taxonomy" id="46680"/>
    <lineage>
        <taxon>Bacteria</taxon>
        <taxon>Pseudomonadati</taxon>
        <taxon>Pseudomonadota</taxon>
        <taxon>Gammaproteobacteria</taxon>
        <taxon>Pseudomonadales</taxon>
        <taxon>Pseudomonadaceae</taxon>
        <taxon>Pseudomonas</taxon>
    </lineage>
</organism>
<dbReference type="InterPro" id="IPR001789">
    <property type="entry name" value="Sig_transdc_resp-reg_receiver"/>
</dbReference>